<feature type="domain" description="Bulb-type lectin" evidence="21">
    <location>
        <begin position="22"/>
        <end position="141"/>
    </location>
</feature>
<dbReference type="InterPro" id="IPR036426">
    <property type="entry name" value="Bulb-type_lectin_dom_sf"/>
</dbReference>
<dbReference type="FunFam" id="2.90.10.10:FF:000013">
    <property type="entry name" value="G-type lectin S-receptor-like serine/threonine-protein kinase LECRK1"/>
    <property type="match status" value="1"/>
</dbReference>
<dbReference type="Pfam" id="PF01453">
    <property type="entry name" value="B_lectin"/>
    <property type="match status" value="1"/>
</dbReference>
<dbReference type="Proteomes" id="UP001359559">
    <property type="component" value="Unassembled WGS sequence"/>
</dbReference>
<dbReference type="SMART" id="SM00108">
    <property type="entry name" value="B_lectin"/>
    <property type="match status" value="1"/>
</dbReference>
<dbReference type="FunFam" id="1.10.510.10:FF:000237">
    <property type="entry name" value="G-type lectin S-receptor-like serine/threonine-protein kinase"/>
    <property type="match status" value="1"/>
</dbReference>
<evidence type="ECO:0000256" key="15">
    <source>
        <dbReference type="ARBA" id="ARBA00047899"/>
    </source>
</evidence>
<name>A0AAN9F0I4_CLITE</name>
<evidence type="ECO:0000256" key="13">
    <source>
        <dbReference type="ARBA" id="ARBA00023170"/>
    </source>
</evidence>
<reference evidence="22 23" key="1">
    <citation type="submission" date="2024-01" db="EMBL/GenBank/DDBJ databases">
        <title>The genomes of 5 underutilized Papilionoideae crops provide insights into root nodulation and disease resistance.</title>
        <authorList>
            <person name="Yuan L."/>
        </authorList>
    </citation>
    <scope>NUCLEOTIDE SEQUENCE [LARGE SCALE GENOMIC DNA]</scope>
    <source>
        <strain evidence="22">LY-2023</strain>
        <tissue evidence="22">Leaf</tissue>
    </source>
</reference>
<dbReference type="AlphaFoldDB" id="A0AAN9F0I4"/>
<evidence type="ECO:0000256" key="10">
    <source>
        <dbReference type="ARBA" id="ARBA00022989"/>
    </source>
</evidence>
<evidence type="ECO:0000313" key="22">
    <source>
        <dbReference type="EMBL" id="KAK7264930.1"/>
    </source>
</evidence>
<comment type="similarity">
    <text evidence="17">Belongs to the protein kinase superfamily. Ser/Thr protein kinase family.</text>
</comment>
<keyword evidence="7 17" id="KW-0547">Nucleotide-binding</keyword>
<keyword evidence="11 18" id="KW-0472">Membrane</keyword>
<dbReference type="Gene3D" id="3.30.200.20">
    <property type="entry name" value="Phosphorylase Kinase, domain 1"/>
    <property type="match status" value="1"/>
</dbReference>
<keyword evidence="5 18" id="KW-0812">Transmembrane</keyword>
<organism evidence="22 23">
    <name type="scientific">Clitoria ternatea</name>
    <name type="common">Butterfly pea</name>
    <dbReference type="NCBI Taxonomy" id="43366"/>
    <lineage>
        <taxon>Eukaryota</taxon>
        <taxon>Viridiplantae</taxon>
        <taxon>Streptophyta</taxon>
        <taxon>Embryophyta</taxon>
        <taxon>Tracheophyta</taxon>
        <taxon>Spermatophyta</taxon>
        <taxon>Magnoliopsida</taxon>
        <taxon>eudicotyledons</taxon>
        <taxon>Gunneridae</taxon>
        <taxon>Pentapetalae</taxon>
        <taxon>rosids</taxon>
        <taxon>fabids</taxon>
        <taxon>Fabales</taxon>
        <taxon>Fabaceae</taxon>
        <taxon>Papilionoideae</taxon>
        <taxon>50 kb inversion clade</taxon>
        <taxon>NPAAA clade</taxon>
        <taxon>indigoferoid/millettioid clade</taxon>
        <taxon>Phaseoleae</taxon>
        <taxon>Clitoria</taxon>
    </lineage>
</organism>
<comment type="catalytic activity">
    <reaction evidence="16 17">
        <text>L-seryl-[protein] + ATP = O-phospho-L-seryl-[protein] + ADP + H(+)</text>
        <dbReference type="Rhea" id="RHEA:17989"/>
        <dbReference type="Rhea" id="RHEA-COMP:9863"/>
        <dbReference type="Rhea" id="RHEA-COMP:11604"/>
        <dbReference type="ChEBI" id="CHEBI:15378"/>
        <dbReference type="ChEBI" id="CHEBI:29999"/>
        <dbReference type="ChEBI" id="CHEBI:30616"/>
        <dbReference type="ChEBI" id="CHEBI:83421"/>
        <dbReference type="ChEBI" id="CHEBI:456216"/>
        <dbReference type="EC" id="2.7.11.1"/>
    </reaction>
</comment>
<feature type="chain" id="PRO_5042844604" description="Receptor-like serine/threonine-protein kinase" evidence="19">
    <location>
        <begin position="19"/>
        <end position="769"/>
    </location>
</feature>
<proteinExistence type="inferred from homology"/>
<evidence type="ECO:0000259" key="21">
    <source>
        <dbReference type="PROSITE" id="PS50927"/>
    </source>
</evidence>
<dbReference type="GO" id="GO:0016020">
    <property type="term" value="C:membrane"/>
    <property type="evidence" value="ECO:0007669"/>
    <property type="project" value="UniProtKB-SubCell"/>
</dbReference>
<dbReference type="FunFam" id="2.90.10.10:FF:000026">
    <property type="entry name" value="Serine/threonine-protein kinase"/>
    <property type="match status" value="1"/>
</dbReference>
<comment type="subcellular location">
    <subcellularLocation>
        <location evidence="1">Membrane</location>
        <topology evidence="1">Single-pass membrane protein</topology>
    </subcellularLocation>
</comment>
<comment type="caution">
    <text evidence="22">The sequence shown here is derived from an EMBL/GenBank/DDBJ whole genome shotgun (WGS) entry which is preliminary data.</text>
</comment>
<comment type="catalytic activity">
    <reaction evidence="15 17">
        <text>L-threonyl-[protein] + ATP = O-phospho-L-threonyl-[protein] + ADP + H(+)</text>
        <dbReference type="Rhea" id="RHEA:46608"/>
        <dbReference type="Rhea" id="RHEA-COMP:11060"/>
        <dbReference type="Rhea" id="RHEA-COMP:11605"/>
        <dbReference type="ChEBI" id="CHEBI:15378"/>
        <dbReference type="ChEBI" id="CHEBI:30013"/>
        <dbReference type="ChEBI" id="CHEBI:30616"/>
        <dbReference type="ChEBI" id="CHEBI:61977"/>
        <dbReference type="ChEBI" id="CHEBI:456216"/>
        <dbReference type="EC" id="2.7.11.1"/>
    </reaction>
</comment>
<dbReference type="GO" id="GO:0004674">
    <property type="term" value="F:protein serine/threonine kinase activity"/>
    <property type="evidence" value="ECO:0007669"/>
    <property type="project" value="UniProtKB-KW"/>
</dbReference>
<evidence type="ECO:0000313" key="23">
    <source>
        <dbReference type="Proteomes" id="UP001359559"/>
    </source>
</evidence>
<accession>A0AAN9F0I4</accession>
<dbReference type="PROSITE" id="PS50011">
    <property type="entry name" value="PROTEIN_KINASE_DOM"/>
    <property type="match status" value="1"/>
</dbReference>
<dbReference type="InterPro" id="IPR051343">
    <property type="entry name" value="G-type_lectin_kinases/EP1-like"/>
</dbReference>
<evidence type="ECO:0000259" key="20">
    <source>
        <dbReference type="PROSITE" id="PS50011"/>
    </source>
</evidence>
<evidence type="ECO:0000256" key="6">
    <source>
        <dbReference type="ARBA" id="ARBA00022729"/>
    </source>
</evidence>
<gene>
    <name evidence="22" type="ORF">RJT34_32543</name>
</gene>
<evidence type="ECO:0000256" key="18">
    <source>
        <dbReference type="SAM" id="Phobius"/>
    </source>
</evidence>
<keyword evidence="14" id="KW-0325">Glycoprotein</keyword>
<keyword evidence="6 19" id="KW-0732">Signal</keyword>
<dbReference type="PIRSF" id="PIRSF000641">
    <property type="entry name" value="SRK"/>
    <property type="match status" value="1"/>
</dbReference>
<evidence type="ECO:0000256" key="17">
    <source>
        <dbReference type="PIRNR" id="PIRNR000641"/>
    </source>
</evidence>
<evidence type="ECO:0000256" key="14">
    <source>
        <dbReference type="ARBA" id="ARBA00023180"/>
    </source>
</evidence>
<evidence type="ECO:0000256" key="16">
    <source>
        <dbReference type="ARBA" id="ARBA00048679"/>
    </source>
</evidence>
<dbReference type="FunFam" id="2.90.10.30:FF:000001">
    <property type="entry name" value="Serine/threonine-protein kinase"/>
    <property type="match status" value="1"/>
</dbReference>
<dbReference type="EMBL" id="JAYKXN010000008">
    <property type="protein sequence ID" value="KAK7264930.1"/>
    <property type="molecule type" value="Genomic_DNA"/>
</dbReference>
<keyword evidence="12" id="KW-1015">Disulfide bond</keyword>
<feature type="domain" description="Protein kinase" evidence="20">
    <location>
        <begin position="485"/>
        <end position="755"/>
    </location>
</feature>
<dbReference type="Gene3D" id="2.90.10.10">
    <property type="entry name" value="Bulb-type lectin domain"/>
    <property type="match status" value="1"/>
</dbReference>
<evidence type="ECO:0000256" key="1">
    <source>
        <dbReference type="ARBA" id="ARBA00004167"/>
    </source>
</evidence>
<evidence type="ECO:0000256" key="8">
    <source>
        <dbReference type="ARBA" id="ARBA00022777"/>
    </source>
</evidence>
<keyword evidence="23" id="KW-1185">Reference proteome</keyword>
<dbReference type="SMART" id="SM00220">
    <property type="entry name" value="S_TKc"/>
    <property type="match status" value="1"/>
</dbReference>
<evidence type="ECO:0000256" key="9">
    <source>
        <dbReference type="ARBA" id="ARBA00022840"/>
    </source>
</evidence>
<evidence type="ECO:0000256" key="12">
    <source>
        <dbReference type="ARBA" id="ARBA00023157"/>
    </source>
</evidence>
<dbReference type="InterPro" id="IPR000858">
    <property type="entry name" value="S_locus_glycoprot_dom"/>
</dbReference>
<dbReference type="Gene3D" id="1.10.510.10">
    <property type="entry name" value="Transferase(Phosphotransferase) domain 1"/>
    <property type="match status" value="1"/>
</dbReference>
<keyword evidence="4 17" id="KW-0808">Transferase</keyword>
<dbReference type="InterPro" id="IPR000719">
    <property type="entry name" value="Prot_kinase_dom"/>
</dbReference>
<dbReference type="PANTHER" id="PTHR47976">
    <property type="entry name" value="G-TYPE LECTIN S-RECEPTOR-LIKE SERINE/THREONINE-PROTEIN KINASE SD2-5"/>
    <property type="match status" value="1"/>
</dbReference>
<dbReference type="Gene3D" id="2.90.10.30">
    <property type="match status" value="1"/>
</dbReference>
<evidence type="ECO:0000256" key="11">
    <source>
        <dbReference type="ARBA" id="ARBA00023136"/>
    </source>
</evidence>
<protein>
    <recommendedName>
        <fullName evidence="17">Receptor-like serine/threonine-protein kinase</fullName>
        <ecNumber evidence="17">2.7.11.1</ecNumber>
    </recommendedName>
</protein>
<dbReference type="GO" id="GO:0048544">
    <property type="term" value="P:recognition of pollen"/>
    <property type="evidence" value="ECO:0007669"/>
    <property type="project" value="InterPro"/>
</dbReference>
<keyword evidence="10 18" id="KW-1133">Transmembrane helix</keyword>
<dbReference type="SUPFAM" id="SSF51110">
    <property type="entry name" value="alpha-D-mannose-specific plant lectins"/>
    <property type="match status" value="2"/>
</dbReference>
<dbReference type="EC" id="2.7.11.1" evidence="17"/>
<dbReference type="PANTHER" id="PTHR47976:SF27">
    <property type="entry name" value="RECEPTOR-LIKE SERINE_THREONINE-PROTEIN KINASE"/>
    <property type="match status" value="1"/>
</dbReference>
<feature type="signal peptide" evidence="19">
    <location>
        <begin position="1"/>
        <end position="18"/>
    </location>
</feature>
<keyword evidence="2 17" id="KW-0723">Serine/threonine-protein kinase</keyword>
<dbReference type="SUPFAM" id="SSF56112">
    <property type="entry name" value="Protein kinase-like (PK-like)"/>
    <property type="match status" value="1"/>
</dbReference>
<evidence type="ECO:0000256" key="3">
    <source>
        <dbReference type="ARBA" id="ARBA00022536"/>
    </source>
</evidence>
<evidence type="ECO:0000256" key="2">
    <source>
        <dbReference type="ARBA" id="ARBA00022527"/>
    </source>
</evidence>
<dbReference type="PROSITE" id="PS00108">
    <property type="entry name" value="PROTEIN_KINASE_ST"/>
    <property type="match status" value="1"/>
</dbReference>
<evidence type="ECO:0000256" key="19">
    <source>
        <dbReference type="SAM" id="SignalP"/>
    </source>
</evidence>
<evidence type="ECO:0000256" key="4">
    <source>
        <dbReference type="ARBA" id="ARBA00022679"/>
    </source>
</evidence>
<evidence type="ECO:0000256" key="7">
    <source>
        <dbReference type="ARBA" id="ARBA00022741"/>
    </source>
</evidence>
<dbReference type="InterPro" id="IPR011009">
    <property type="entry name" value="Kinase-like_dom_sf"/>
</dbReference>
<sequence length="769" mass="85657">MTFLLFTFLSSPATIAQTQPPKPPIQLGTSLFPNSTHASWLSPSGVFAFGFYPQGSSGFFVAIWLVDVKTVVWTANRDDPPVTSNARLQLTTDGKLVLSDGQGEEKVIANASAKASFASMLDSGNLVLYNKDSSIIWQSFDHPTDTLLMGQSLPAGDQLFSNSSRINHSTGRFRLKMQGDGNLVLYPANTTDTRRDAYWASGTVGTKHHLYLNHTGLLSFRNSSNFDLKFLNNDPSLDNDLHSGNQTIFRATLDFDGVFRLYAHVNNGSDKKICSWPEGNTCEVKGFCGFNSFCTFNDDNPECHCLAGFDFIDPSKETLGCKRNFAKAECRGENDSVAFYNMTSMYNILWEDHPYFKVVMSWEEECSFACLADCNCWGALYEGGTCKKQGLPLRYVRRIKGSDAYGDSTVVVFLKVGNNSLTNWKGNDKPVPKQPPPIKTTGNKAIGHIIVVTTVFALLLCASIGISSHYMYKIGVLRYKRLMETGILGLNEGGSFGAVYKGALNKGRRLVAVKRLEKLVEEGEREFQAEMRAIGKTHHRNLVRLLGFCAEGSKRLLVYEYMTNGSLGNLIFGAQRRLDWNDRVRIALEIARGILYLHEECEAPIIHCDIKPQNILMDEFSTAKISDFGLAKLLMPDQTRTFTGVRGTRGYVAPEWHKNIPISVKADVYSYGVVLLEILCCRRNIEVNVSVPEEVLLSNWAYKCFVTGQLNKLVLWEASDKNVLENMVKVALWCIQDEPVLRPTMKSVVLMLEGITDIAIPPCPNSNSM</sequence>
<dbReference type="CDD" id="cd00028">
    <property type="entry name" value="B_lectin"/>
    <property type="match status" value="1"/>
</dbReference>
<dbReference type="Pfam" id="PF00954">
    <property type="entry name" value="S_locus_glycop"/>
    <property type="match status" value="1"/>
</dbReference>
<feature type="transmembrane region" description="Helical" evidence="18">
    <location>
        <begin position="445"/>
        <end position="472"/>
    </location>
</feature>
<dbReference type="InterPro" id="IPR001480">
    <property type="entry name" value="Bulb-type_lectin_dom"/>
</dbReference>
<dbReference type="InterPro" id="IPR024171">
    <property type="entry name" value="SRK-like_kinase"/>
</dbReference>
<dbReference type="PROSITE" id="PS50927">
    <property type="entry name" value="BULB_LECTIN"/>
    <property type="match status" value="1"/>
</dbReference>
<dbReference type="GO" id="GO:0005524">
    <property type="term" value="F:ATP binding"/>
    <property type="evidence" value="ECO:0007669"/>
    <property type="project" value="UniProtKB-KW"/>
</dbReference>
<dbReference type="InterPro" id="IPR008271">
    <property type="entry name" value="Ser/Thr_kinase_AS"/>
</dbReference>
<dbReference type="Pfam" id="PF00069">
    <property type="entry name" value="Pkinase"/>
    <property type="match status" value="1"/>
</dbReference>
<keyword evidence="13" id="KW-0675">Receptor</keyword>
<evidence type="ECO:0000256" key="5">
    <source>
        <dbReference type="ARBA" id="ARBA00022692"/>
    </source>
</evidence>
<keyword evidence="3" id="KW-0245">EGF-like domain</keyword>
<keyword evidence="8 17" id="KW-0418">Kinase</keyword>
<keyword evidence="9 17" id="KW-0067">ATP-binding</keyword>